<evidence type="ECO:0000256" key="3">
    <source>
        <dbReference type="ARBA" id="ARBA00023180"/>
    </source>
</evidence>
<dbReference type="EMBL" id="JARBDR010000918">
    <property type="protein sequence ID" value="KAJ8301829.1"/>
    <property type="molecule type" value="Genomic_DNA"/>
</dbReference>
<dbReference type="InterPro" id="IPR003598">
    <property type="entry name" value="Ig_sub2"/>
</dbReference>
<dbReference type="InterPro" id="IPR003599">
    <property type="entry name" value="Ig_sub"/>
</dbReference>
<dbReference type="Proteomes" id="UP001217089">
    <property type="component" value="Unassembled WGS sequence"/>
</dbReference>
<dbReference type="InterPro" id="IPR036179">
    <property type="entry name" value="Ig-like_dom_sf"/>
</dbReference>
<protein>
    <recommendedName>
        <fullName evidence="5">Ig-like domain-containing protein</fullName>
    </recommendedName>
</protein>
<keyword evidence="2" id="KW-1015">Disulfide bond</keyword>
<evidence type="ECO:0000256" key="4">
    <source>
        <dbReference type="ARBA" id="ARBA00023319"/>
    </source>
</evidence>
<dbReference type="SMART" id="SM00408">
    <property type="entry name" value="IGc2"/>
    <property type="match status" value="2"/>
</dbReference>
<evidence type="ECO:0000313" key="7">
    <source>
        <dbReference type="Proteomes" id="UP001217089"/>
    </source>
</evidence>
<keyword evidence="1" id="KW-0732">Signal</keyword>
<evidence type="ECO:0000313" key="6">
    <source>
        <dbReference type="EMBL" id="KAJ8301829.1"/>
    </source>
</evidence>
<dbReference type="PROSITE" id="PS50835">
    <property type="entry name" value="IG_LIKE"/>
    <property type="match status" value="2"/>
</dbReference>
<dbReference type="PANTHER" id="PTHR44337">
    <property type="entry name" value="CARCINOEMBRYONIC ANTIGEN-RELATED CELL ADHESION MOLECULE 8"/>
    <property type="match status" value="1"/>
</dbReference>
<dbReference type="Pfam" id="PF13895">
    <property type="entry name" value="Ig_2"/>
    <property type="match status" value="1"/>
</dbReference>
<evidence type="ECO:0000256" key="1">
    <source>
        <dbReference type="ARBA" id="ARBA00022729"/>
    </source>
</evidence>
<dbReference type="SMART" id="SM00409">
    <property type="entry name" value="IG"/>
    <property type="match status" value="2"/>
</dbReference>
<evidence type="ECO:0000256" key="2">
    <source>
        <dbReference type="ARBA" id="ARBA00023157"/>
    </source>
</evidence>
<proteinExistence type="predicted"/>
<sequence>MNLLECTSKEQISWQWDYTNRCSTHHGSQTVTFSYGDDNGVFVYAPKPAVLNEDFLMICETTKDINGIRWRQNGQNIAFLYTDTCFVADDSKNYSYSCKEGQFNLTIPKSQLTDELHGSLWTCVNPYGGISNELNLYVNNGPEGVRHSLQSSNLIIPEYESSKAVTCSSDCNPACNFTWWHRGIRVIDGSTLILTNVSKDQTGTYVCNASNVIGNPPKITELKAKTNPVMENDSLDLLCKADSFPTSNVSWIQGNTTLSYAAMADYHYIKQAKCWDTDTYTCKASNGHGEPVSKAIDIFANLDWIIE</sequence>
<keyword evidence="3" id="KW-0325">Glycoprotein</keyword>
<dbReference type="CDD" id="cd00096">
    <property type="entry name" value="Ig"/>
    <property type="match status" value="1"/>
</dbReference>
<organism evidence="6 7">
    <name type="scientific">Tegillarca granosa</name>
    <name type="common">Malaysian cockle</name>
    <name type="synonym">Anadara granosa</name>
    <dbReference type="NCBI Taxonomy" id="220873"/>
    <lineage>
        <taxon>Eukaryota</taxon>
        <taxon>Metazoa</taxon>
        <taxon>Spiralia</taxon>
        <taxon>Lophotrochozoa</taxon>
        <taxon>Mollusca</taxon>
        <taxon>Bivalvia</taxon>
        <taxon>Autobranchia</taxon>
        <taxon>Pteriomorphia</taxon>
        <taxon>Arcoida</taxon>
        <taxon>Arcoidea</taxon>
        <taxon>Arcidae</taxon>
        <taxon>Tegillarca</taxon>
    </lineage>
</organism>
<reference evidence="6 7" key="1">
    <citation type="submission" date="2022-12" db="EMBL/GenBank/DDBJ databases">
        <title>Chromosome-level genome of Tegillarca granosa.</title>
        <authorList>
            <person name="Kim J."/>
        </authorList>
    </citation>
    <scope>NUCLEOTIDE SEQUENCE [LARGE SCALE GENOMIC DNA]</scope>
    <source>
        <strain evidence="6">Teg-2019</strain>
        <tissue evidence="6">Adductor muscle</tissue>
    </source>
</reference>
<dbReference type="InterPro" id="IPR052598">
    <property type="entry name" value="IgSF_CEA-related"/>
</dbReference>
<dbReference type="Gene3D" id="2.60.40.10">
    <property type="entry name" value="Immunoglobulins"/>
    <property type="match status" value="2"/>
</dbReference>
<evidence type="ECO:0000259" key="5">
    <source>
        <dbReference type="PROSITE" id="PS50835"/>
    </source>
</evidence>
<feature type="domain" description="Ig-like" evidence="5">
    <location>
        <begin position="142"/>
        <end position="211"/>
    </location>
</feature>
<dbReference type="InterPro" id="IPR013783">
    <property type="entry name" value="Ig-like_fold"/>
</dbReference>
<dbReference type="SUPFAM" id="SSF48726">
    <property type="entry name" value="Immunoglobulin"/>
    <property type="match status" value="2"/>
</dbReference>
<keyword evidence="4" id="KW-0393">Immunoglobulin domain</keyword>
<feature type="domain" description="Ig-like" evidence="5">
    <location>
        <begin position="217"/>
        <end position="297"/>
    </location>
</feature>
<comment type="caution">
    <text evidence="6">The sequence shown here is derived from an EMBL/GenBank/DDBJ whole genome shotgun (WGS) entry which is preliminary data.</text>
</comment>
<name>A0ABQ9EBG4_TEGGR</name>
<dbReference type="PANTHER" id="PTHR44337:SF20">
    <property type="entry name" value="CARCINOEMBRYONIC ANTIGEN-RELATED CELL ADHESION MOLECULE 5-RELATED"/>
    <property type="match status" value="1"/>
</dbReference>
<accession>A0ABQ9EBG4</accession>
<dbReference type="InterPro" id="IPR007110">
    <property type="entry name" value="Ig-like_dom"/>
</dbReference>
<keyword evidence="7" id="KW-1185">Reference proteome</keyword>
<gene>
    <name evidence="6" type="ORF">KUTeg_020816</name>
</gene>